<protein>
    <submittedName>
        <fullName evidence="2">SPAPB1A10.08-like, conserved protein</fullName>
    </submittedName>
</protein>
<accession>A0AAE9WCL2</accession>
<reference evidence="2 3" key="1">
    <citation type="journal article" date="2023" name="G3 (Bethesda)">
        <title>A high-quality reference genome for the fission yeast Schizosaccharomyces osmophilus.</title>
        <authorList>
            <person name="Jia G.S."/>
            <person name="Zhang W.C."/>
            <person name="Liang Y."/>
            <person name="Liu X.H."/>
            <person name="Rhind N."/>
            <person name="Pidoux A."/>
            <person name="Brysch-Herzberg M."/>
            <person name="Du L.L."/>
        </authorList>
    </citation>
    <scope>NUCLEOTIDE SEQUENCE [LARGE SCALE GENOMIC DNA]</scope>
    <source>
        <strain evidence="2 3">CBS 15793</strain>
    </source>
</reference>
<dbReference type="InterPro" id="IPR034443">
    <property type="entry name" value="PB1A10.08"/>
</dbReference>
<dbReference type="AlphaFoldDB" id="A0AAE9WCL2"/>
<gene>
    <name evidence="2" type="ORF">SOMG_03275</name>
</gene>
<dbReference type="GeneID" id="80876755"/>
<name>A0AAE9WCL2_9SCHI</name>
<dbReference type="PANTHER" id="PTHR42051">
    <property type="entry name" value="MEIOTICALLY UP-REGULATED PROTEIN PB1A10.08"/>
    <property type="match status" value="1"/>
</dbReference>
<dbReference type="EMBL" id="CP115612">
    <property type="protein sequence ID" value="WBW73348.1"/>
    <property type="molecule type" value="Genomic_DNA"/>
</dbReference>
<dbReference type="KEGG" id="som:SOMG_03275"/>
<dbReference type="Proteomes" id="UP001212411">
    <property type="component" value="Chromosome 2"/>
</dbReference>
<dbReference type="PANTHER" id="PTHR42051:SF1">
    <property type="entry name" value="MEIOTICALLY UP-REGULATED PROTEIN PB1A10.08"/>
    <property type="match status" value="1"/>
</dbReference>
<proteinExistence type="predicted"/>
<organism evidence="2 3">
    <name type="scientific">Schizosaccharomyces osmophilus</name>
    <dbReference type="NCBI Taxonomy" id="2545709"/>
    <lineage>
        <taxon>Eukaryota</taxon>
        <taxon>Fungi</taxon>
        <taxon>Dikarya</taxon>
        <taxon>Ascomycota</taxon>
        <taxon>Taphrinomycotina</taxon>
        <taxon>Schizosaccharomycetes</taxon>
        <taxon>Schizosaccharomycetales</taxon>
        <taxon>Schizosaccharomycetaceae</taxon>
        <taxon>Schizosaccharomyces</taxon>
    </lineage>
</organism>
<feature type="region of interest" description="Disordered" evidence="1">
    <location>
        <begin position="152"/>
        <end position="171"/>
    </location>
</feature>
<sequence>MNIRVFNRVLDSTTSNSDDMGHHVELPSCIPFSQSVLHKEDSSTATAWRSSDCHHHPPSRGDLTRQLLRDTKIPVPSKFNSHPKILLSKNLNKSLLHADLSSMLSLSSQPLHNDDDFTSLFPIQSLTSNSASTSTNNCRKPLCFDNSCSTDSRARGLTNRKSDPEVHRKSRQSSKYCADSIHFKAKKDFSNCSVFEAADSDHPLAAASELNHQVRRASSCPSSFPVNSSKPFENTACTFHGRKSLRKRSLISSLSSVSLAIKNRLYYLSSSIFDVMYPKHSAEEQLIKPAVASPSSRMKLNKDYRFMENCTLQKFSLSDTPLLPWHEVLARKEVRRPRLNSDFFRVYVLERQMRKAGKLSAHSAGRAQLISHPKPNMMNMFSSPLQIQL</sequence>
<dbReference type="RefSeq" id="XP_056037591.1">
    <property type="nucleotide sequence ID" value="XM_056182066.1"/>
</dbReference>
<evidence type="ECO:0000313" key="2">
    <source>
        <dbReference type="EMBL" id="WBW73348.1"/>
    </source>
</evidence>
<evidence type="ECO:0000313" key="3">
    <source>
        <dbReference type="Proteomes" id="UP001212411"/>
    </source>
</evidence>
<keyword evidence="3" id="KW-1185">Reference proteome</keyword>
<evidence type="ECO:0000256" key="1">
    <source>
        <dbReference type="SAM" id="MobiDB-lite"/>
    </source>
</evidence>